<evidence type="ECO:0000313" key="1">
    <source>
        <dbReference type="EMBL" id="MFH8548589.1"/>
    </source>
</evidence>
<gene>
    <name evidence="1" type="ORF">ACH4F9_26595</name>
</gene>
<dbReference type="RefSeq" id="WP_397715092.1">
    <property type="nucleotide sequence ID" value="NZ_JBIRGN010000005.1"/>
</dbReference>
<protein>
    <submittedName>
        <fullName evidence="1">LPFR motif small protein</fullName>
    </submittedName>
</protein>
<dbReference type="NCBIfam" id="NF040918">
    <property type="entry name" value="LPFR_fam"/>
    <property type="match status" value="1"/>
</dbReference>
<comment type="caution">
    <text evidence="1">The sequence shown here is derived from an EMBL/GenBank/DDBJ whole genome shotgun (WGS) entry which is preliminary data.</text>
</comment>
<proteinExistence type="predicted"/>
<keyword evidence="2" id="KW-1185">Reference proteome</keyword>
<accession>A0ABW7QWQ6</accession>
<dbReference type="Proteomes" id="UP001610818">
    <property type="component" value="Unassembled WGS sequence"/>
</dbReference>
<dbReference type="EMBL" id="JBIRGQ010000005">
    <property type="protein sequence ID" value="MFH8548589.1"/>
    <property type="molecule type" value="Genomic_DNA"/>
</dbReference>
<sequence>MFRAVWDILRTIGTALALLVTWPFRALARLFGKAARSGGRTGRRPARARRV</sequence>
<dbReference type="InterPro" id="IPR049849">
    <property type="entry name" value="LPFR_strepto"/>
</dbReference>
<reference evidence="1 2" key="1">
    <citation type="submission" date="2024-10" db="EMBL/GenBank/DDBJ databases">
        <title>The Natural Products Discovery Center: Release of the First 8490 Sequenced Strains for Exploring Actinobacteria Biosynthetic Diversity.</title>
        <authorList>
            <person name="Kalkreuter E."/>
            <person name="Kautsar S.A."/>
            <person name="Yang D."/>
            <person name="Bader C.D."/>
            <person name="Teijaro C.N."/>
            <person name="Fluegel L."/>
            <person name="Davis C.M."/>
            <person name="Simpson J.R."/>
            <person name="Lauterbach L."/>
            <person name="Steele A.D."/>
            <person name="Gui C."/>
            <person name="Meng S."/>
            <person name="Li G."/>
            <person name="Viehrig K."/>
            <person name="Ye F."/>
            <person name="Su P."/>
            <person name="Kiefer A.F."/>
            <person name="Nichols A."/>
            <person name="Cepeda A.J."/>
            <person name="Yan W."/>
            <person name="Fan B."/>
            <person name="Jiang Y."/>
            <person name="Adhikari A."/>
            <person name="Zheng C.-J."/>
            <person name="Schuster L."/>
            <person name="Cowan T.M."/>
            <person name="Smanski M.J."/>
            <person name="Chevrette M.G."/>
            <person name="De Carvalho L.P.S."/>
            <person name="Shen B."/>
        </authorList>
    </citation>
    <scope>NUCLEOTIDE SEQUENCE [LARGE SCALE GENOMIC DNA]</scope>
    <source>
        <strain evidence="1 2">NPDC017990</strain>
    </source>
</reference>
<evidence type="ECO:0000313" key="2">
    <source>
        <dbReference type="Proteomes" id="UP001610818"/>
    </source>
</evidence>
<organism evidence="1 2">
    <name type="scientific">Streptomyces longisporoflavus</name>
    <dbReference type="NCBI Taxonomy" id="28044"/>
    <lineage>
        <taxon>Bacteria</taxon>
        <taxon>Bacillati</taxon>
        <taxon>Actinomycetota</taxon>
        <taxon>Actinomycetes</taxon>
        <taxon>Kitasatosporales</taxon>
        <taxon>Streptomycetaceae</taxon>
        <taxon>Streptomyces</taxon>
    </lineage>
</organism>
<name>A0ABW7QWQ6_9ACTN</name>